<keyword evidence="5" id="KW-1185">Reference proteome</keyword>
<protein>
    <submittedName>
        <fullName evidence="4">3030_t:CDS:1</fullName>
    </submittedName>
</protein>
<dbReference type="SUPFAM" id="SSF57959">
    <property type="entry name" value="Leucine zipper domain"/>
    <property type="match status" value="1"/>
</dbReference>
<keyword evidence="1" id="KW-0175">Coiled coil</keyword>
<dbReference type="AlphaFoldDB" id="A0A9N9J2E1"/>
<gene>
    <name evidence="4" type="ORF">AMORRO_LOCUS15893</name>
</gene>
<evidence type="ECO:0000313" key="5">
    <source>
        <dbReference type="Proteomes" id="UP000789342"/>
    </source>
</evidence>
<dbReference type="PROSITE" id="PS00036">
    <property type="entry name" value="BZIP_BASIC"/>
    <property type="match status" value="1"/>
</dbReference>
<dbReference type="CDD" id="cd12193">
    <property type="entry name" value="bZIP_GCN4"/>
    <property type="match status" value="1"/>
</dbReference>
<dbReference type="Pfam" id="PF07716">
    <property type="entry name" value="bZIP_2"/>
    <property type="match status" value="1"/>
</dbReference>
<organism evidence="4 5">
    <name type="scientific">Acaulospora morrowiae</name>
    <dbReference type="NCBI Taxonomy" id="94023"/>
    <lineage>
        <taxon>Eukaryota</taxon>
        <taxon>Fungi</taxon>
        <taxon>Fungi incertae sedis</taxon>
        <taxon>Mucoromycota</taxon>
        <taxon>Glomeromycotina</taxon>
        <taxon>Glomeromycetes</taxon>
        <taxon>Diversisporales</taxon>
        <taxon>Acaulosporaceae</taxon>
        <taxon>Acaulospora</taxon>
    </lineage>
</organism>
<name>A0A9N9J2E1_9GLOM</name>
<proteinExistence type="predicted"/>
<evidence type="ECO:0000313" key="4">
    <source>
        <dbReference type="EMBL" id="CAG8760688.1"/>
    </source>
</evidence>
<dbReference type="Gene3D" id="3.30.160.60">
    <property type="entry name" value="Classic Zinc Finger"/>
    <property type="match status" value="1"/>
</dbReference>
<dbReference type="PROSITE" id="PS50217">
    <property type="entry name" value="BZIP"/>
    <property type="match status" value="1"/>
</dbReference>
<comment type="caution">
    <text evidence="4">The sequence shown here is derived from an EMBL/GenBank/DDBJ whole genome shotgun (WGS) entry which is preliminary data.</text>
</comment>
<dbReference type="EMBL" id="CAJVPV010040665">
    <property type="protein sequence ID" value="CAG8760688.1"/>
    <property type="molecule type" value="Genomic_DNA"/>
</dbReference>
<feature type="compositionally biased region" description="Polar residues" evidence="2">
    <location>
        <begin position="224"/>
        <end position="252"/>
    </location>
</feature>
<dbReference type="GO" id="GO:0003700">
    <property type="term" value="F:DNA-binding transcription factor activity"/>
    <property type="evidence" value="ECO:0007669"/>
    <property type="project" value="InterPro"/>
</dbReference>
<dbReference type="SMART" id="SM00338">
    <property type="entry name" value="BRLZ"/>
    <property type="match status" value="1"/>
</dbReference>
<reference evidence="4" key="1">
    <citation type="submission" date="2021-06" db="EMBL/GenBank/DDBJ databases">
        <authorList>
            <person name="Kallberg Y."/>
            <person name="Tangrot J."/>
            <person name="Rosling A."/>
        </authorList>
    </citation>
    <scope>NUCLEOTIDE SEQUENCE</scope>
    <source>
        <strain evidence="4">CL551</strain>
    </source>
</reference>
<evidence type="ECO:0000259" key="3">
    <source>
        <dbReference type="PROSITE" id="PS50217"/>
    </source>
</evidence>
<evidence type="ECO:0000256" key="2">
    <source>
        <dbReference type="SAM" id="MobiDB-lite"/>
    </source>
</evidence>
<feature type="domain" description="BZIP" evidence="3">
    <location>
        <begin position="270"/>
        <end position="333"/>
    </location>
</feature>
<dbReference type="InterPro" id="IPR046347">
    <property type="entry name" value="bZIP_sf"/>
</dbReference>
<feature type="coiled-coil region" evidence="1">
    <location>
        <begin position="295"/>
        <end position="350"/>
    </location>
</feature>
<evidence type="ECO:0000256" key="1">
    <source>
        <dbReference type="SAM" id="Coils"/>
    </source>
</evidence>
<dbReference type="OrthoDB" id="2257100at2759"/>
<dbReference type="InterPro" id="IPR004827">
    <property type="entry name" value="bZIP"/>
</dbReference>
<accession>A0A9N9J2E1</accession>
<dbReference type="Proteomes" id="UP000789342">
    <property type="component" value="Unassembled WGS sequence"/>
</dbReference>
<sequence length="356" mass="39147">MVSTPKITNKKATSNIDQNKFTFGEDSKMNMMSNTFCQYMDAMSYEPTSMKSGGANDATLFGKWLSDDLEHFLSEGEDNLKFPETPSMSYDVSPVMSSSMTTPSMVFDNISTPQALADSPLFGSIPTSFSTSPLLEPALGFFPELIGENEAKSFMHLTSIAPSVAIPADDHSMPIRQPDLTSALNIPWGSDVNNASSIIGDETASIVTLINSATNIPNNLTTNTKAGSDHSSAVLSTSDTNTIPTSAKNTVGRTRKRSLVETEKDSETHAEELAIKRAKNTDAARRSRLRKVMKMESLERQVSDFKDENNDLQTRIAVLESEKKGLEEKNVEKDNRIRMLEQQLAEAHERLITRSS</sequence>
<feature type="region of interest" description="Disordered" evidence="2">
    <location>
        <begin position="224"/>
        <end position="256"/>
    </location>
</feature>